<dbReference type="InterPro" id="IPR036618">
    <property type="entry name" value="PtsI_HPr-bd_sf"/>
</dbReference>
<dbReference type="EMBL" id="JABFCZ010000031">
    <property type="protein sequence ID" value="MBD1549173.1"/>
    <property type="molecule type" value="Genomic_DNA"/>
</dbReference>
<dbReference type="InterPro" id="IPR006318">
    <property type="entry name" value="PTS_EI-like"/>
</dbReference>
<dbReference type="Pfam" id="PF05524">
    <property type="entry name" value="PEP-utilisers_N"/>
    <property type="match status" value="1"/>
</dbReference>
<comment type="catalytic activity">
    <reaction evidence="1">
        <text>L-histidyl-[protein] + phosphoenolpyruvate = N(pros)-phospho-L-histidyl-[protein] + pyruvate</text>
        <dbReference type="Rhea" id="RHEA:23880"/>
        <dbReference type="Rhea" id="RHEA-COMP:9745"/>
        <dbReference type="Rhea" id="RHEA-COMP:9746"/>
        <dbReference type="ChEBI" id="CHEBI:15361"/>
        <dbReference type="ChEBI" id="CHEBI:29979"/>
        <dbReference type="ChEBI" id="CHEBI:58702"/>
        <dbReference type="ChEBI" id="CHEBI:64837"/>
        <dbReference type="EC" id="2.7.3.9"/>
    </reaction>
</comment>
<evidence type="ECO:0000256" key="9">
    <source>
        <dbReference type="ARBA" id="ARBA00022679"/>
    </source>
</evidence>
<dbReference type="InterPro" id="IPR040442">
    <property type="entry name" value="Pyrv_kinase-like_dom_sf"/>
</dbReference>
<evidence type="ECO:0000256" key="1">
    <source>
        <dbReference type="ARBA" id="ARBA00000683"/>
    </source>
</evidence>
<dbReference type="SMART" id="SM00065">
    <property type="entry name" value="GAF"/>
    <property type="match status" value="1"/>
</dbReference>
<feature type="domain" description="GAF" evidence="14">
    <location>
        <begin position="24"/>
        <end position="170"/>
    </location>
</feature>
<evidence type="ECO:0000259" key="14">
    <source>
        <dbReference type="SMART" id="SM00065"/>
    </source>
</evidence>
<name>A0A926S722_9HYPH</name>
<dbReference type="GO" id="GO:0009401">
    <property type="term" value="P:phosphoenolpyruvate-dependent sugar phosphotransferase system"/>
    <property type="evidence" value="ECO:0007669"/>
    <property type="project" value="UniProtKB-KW"/>
</dbReference>
<dbReference type="Gene3D" id="1.10.274.10">
    <property type="entry name" value="PtsI, HPr-binding domain"/>
    <property type="match status" value="1"/>
</dbReference>
<dbReference type="Proteomes" id="UP000598467">
    <property type="component" value="Unassembled WGS sequence"/>
</dbReference>
<dbReference type="Gene3D" id="3.30.450.40">
    <property type="match status" value="1"/>
</dbReference>
<keyword evidence="6" id="KW-0813">Transport</keyword>
<dbReference type="Gene3D" id="3.20.20.60">
    <property type="entry name" value="Phosphoenolpyruvate-binding domains"/>
    <property type="match status" value="1"/>
</dbReference>
<dbReference type="GO" id="GO:0008965">
    <property type="term" value="F:phosphoenolpyruvate-protein phosphotransferase activity"/>
    <property type="evidence" value="ECO:0007669"/>
    <property type="project" value="UniProtKB-EC"/>
</dbReference>
<dbReference type="InterPro" id="IPR015813">
    <property type="entry name" value="Pyrv/PenolPyrv_kinase-like_dom"/>
</dbReference>
<keyword evidence="11" id="KW-0479">Metal-binding</keyword>
<evidence type="ECO:0000256" key="8">
    <source>
        <dbReference type="ARBA" id="ARBA00022597"/>
    </source>
</evidence>
<dbReference type="InterPro" id="IPR036637">
    <property type="entry name" value="Phosphohistidine_dom_sf"/>
</dbReference>
<dbReference type="SUPFAM" id="SSF51621">
    <property type="entry name" value="Phosphoenolpyruvate/pyruvate domain"/>
    <property type="match status" value="1"/>
</dbReference>
<keyword evidence="13" id="KW-0460">Magnesium</keyword>
<dbReference type="GO" id="GO:0016301">
    <property type="term" value="F:kinase activity"/>
    <property type="evidence" value="ECO:0007669"/>
    <property type="project" value="UniProtKB-KW"/>
</dbReference>
<comment type="caution">
    <text evidence="15">The sequence shown here is derived from an EMBL/GenBank/DDBJ whole genome shotgun (WGS) entry which is preliminary data.</text>
</comment>
<gene>
    <name evidence="15" type="primary">ptsP</name>
    <name evidence="15" type="ORF">HK439_23175</name>
</gene>
<keyword evidence="8" id="KW-0762">Sugar transport</keyword>
<dbReference type="PANTHER" id="PTHR46244:SF6">
    <property type="entry name" value="PHOSPHOENOLPYRUVATE-PROTEIN PHOSPHOTRANSFERASE"/>
    <property type="match status" value="1"/>
</dbReference>
<evidence type="ECO:0000256" key="4">
    <source>
        <dbReference type="ARBA" id="ARBA00007837"/>
    </source>
</evidence>
<dbReference type="InterPro" id="IPR050499">
    <property type="entry name" value="PEP-utilizing_PTS_enzyme"/>
</dbReference>
<comment type="similarity">
    <text evidence="4">Belongs to the PEP-utilizing enzyme family.</text>
</comment>
<evidence type="ECO:0000256" key="5">
    <source>
        <dbReference type="ARBA" id="ARBA00012232"/>
    </source>
</evidence>
<evidence type="ECO:0000256" key="3">
    <source>
        <dbReference type="ARBA" id="ARBA00004496"/>
    </source>
</evidence>
<keyword evidence="10" id="KW-0598">Phosphotransferase system</keyword>
<comment type="cofactor">
    <cofactor evidence="2">
        <name>Mg(2+)</name>
        <dbReference type="ChEBI" id="CHEBI:18420"/>
    </cofactor>
</comment>
<dbReference type="PRINTS" id="PR01736">
    <property type="entry name" value="PHPHTRNFRASE"/>
</dbReference>
<evidence type="ECO:0000256" key="2">
    <source>
        <dbReference type="ARBA" id="ARBA00001946"/>
    </source>
</evidence>
<dbReference type="Pfam" id="PF00391">
    <property type="entry name" value="PEP-utilizers"/>
    <property type="match status" value="1"/>
</dbReference>
<dbReference type="Pfam" id="PF02896">
    <property type="entry name" value="PEP-utilizers_C"/>
    <property type="match status" value="1"/>
</dbReference>
<accession>A0A926S722</accession>
<evidence type="ECO:0000256" key="11">
    <source>
        <dbReference type="ARBA" id="ARBA00022723"/>
    </source>
</evidence>
<evidence type="ECO:0000313" key="16">
    <source>
        <dbReference type="Proteomes" id="UP000598467"/>
    </source>
</evidence>
<sequence>MRSNLAGPRLLLRRLREVMAEPITAQERLDKIVVLIAANVVAEVCSVYILRADGVLELYATEGLKAEAVHQASLRVGQGLVGLIAAEARPLNLPNARAHPGFAYLPETGEEEYNSFLGVPILRAGRTLGVLVVQNKSHRTYLEDEVEAMQTTAMVIAEMVAAGELEAIAQKGTGLDLSRPIHAIGVALSEGVGLGHVVLHEPRVVVTNLIAEDTDKESHRLEAAINRLRLSIDDLLSSGEIAAIGEHRDVLEAYRMFANDRGWIRKIEEAIRNGLTAEAAVEKVQSDMRARMLRQTDPYLRERLHDLDDLAHRLIRELMGRQHGPLASELPQDAIIVARNMGAAELLDYGRDRIRGLVLEEGGPTSHVTIVARALGIPTVGQVDDIVSLADAGDAIIVDGEAGEVYLRPATDVENAYAEKVRFRARRQAQYRRLRNKPSVTKDGVEISLQMNAGLLVDLPHLAEAGAAGVGLFRTELQFMVASSFPRMREQQAQYEQVLDAADGKPITFRSLDIGGDKVLPYLRAIQEENPAMGWRALRLGLDRPGLLRTQMRALLKAAAGRELKLMFPMVAEVDEFLKAKSLVEREIKHLRRHNHAVPETIRLGVMIEVPSLLFQLDELLHHVDFVSVGSNDLFQFFCAVDRGNTRVSERFDPINLAFLRALKTIVDAANRAHIPVTLCGELAGRPLEAMALIGLGYRDLSMSPASLGPVKAMLRSLDAGRLSARLLPRLEPGHPETNIREFLLRFASDMDVAL</sequence>
<evidence type="ECO:0000313" key="15">
    <source>
        <dbReference type="EMBL" id="MBD1549173.1"/>
    </source>
</evidence>
<keyword evidence="12" id="KW-0418">Kinase</keyword>
<dbReference type="InterPro" id="IPR000121">
    <property type="entry name" value="PEP_util_C"/>
</dbReference>
<dbReference type="RefSeq" id="WP_190293858.1">
    <property type="nucleotide sequence ID" value="NZ_JABFCZ010000031.1"/>
</dbReference>
<dbReference type="GO" id="GO:0005737">
    <property type="term" value="C:cytoplasm"/>
    <property type="evidence" value="ECO:0007669"/>
    <property type="project" value="UniProtKB-SubCell"/>
</dbReference>
<dbReference type="SUPFAM" id="SSF55781">
    <property type="entry name" value="GAF domain-like"/>
    <property type="match status" value="1"/>
</dbReference>
<dbReference type="AlphaFoldDB" id="A0A926S722"/>
<keyword evidence="7" id="KW-0963">Cytoplasm</keyword>
<organism evidence="15 16">
    <name type="scientific">Roseibium aggregatum</name>
    <dbReference type="NCBI Taxonomy" id="187304"/>
    <lineage>
        <taxon>Bacteria</taxon>
        <taxon>Pseudomonadati</taxon>
        <taxon>Pseudomonadota</taxon>
        <taxon>Alphaproteobacteria</taxon>
        <taxon>Hyphomicrobiales</taxon>
        <taxon>Stappiaceae</taxon>
        <taxon>Roseibium</taxon>
    </lineage>
</organism>
<dbReference type="Gene3D" id="3.50.30.10">
    <property type="entry name" value="Phosphohistidine domain"/>
    <property type="match status" value="1"/>
</dbReference>
<reference evidence="15" key="1">
    <citation type="submission" date="2020-05" db="EMBL/GenBank/DDBJ databases">
        <title>Identification of trans-AT polyketide cluster in two marine bacteria, producers of a novel glutaramide-containing polyketide sesbanimide D and analogs.</title>
        <authorList>
            <person name="Kacar D."/>
            <person name="Rodriguez P."/>
            <person name="Canedo L."/>
            <person name="Gonzalez E."/>
            <person name="Galan B."/>
            <person name="De La Calle F."/>
            <person name="Garcia J.L."/>
        </authorList>
    </citation>
    <scope>NUCLEOTIDE SEQUENCE</scope>
    <source>
        <strain evidence="15">PHM038</strain>
    </source>
</reference>
<dbReference type="EC" id="2.7.3.9" evidence="5"/>
<dbReference type="GO" id="GO:0046872">
    <property type="term" value="F:metal ion binding"/>
    <property type="evidence" value="ECO:0007669"/>
    <property type="project" value="UniProtKB-KW"/>
</dbReference>
<dbReference type="InterPro" id="IPR008731">
    <property type="entry name" value="PTS_EIN"/>
</dbReference>
<evidence type="ECO:0000256" key="7">
    <source>
        <dbReference type="ARBA" id="ARBA00022490"/>
    </source>
</evidence>
<dbReference type="InterPro" id="IPR003018">
    <property type="entry name" value="GAF"/>
</dbReference>
<dbReference type="InterPro" id="IPR008279">
    <property type="entry name" value="PEP-util_enz_mobile_dom"/>
</dbReference>
<evidence type="ECO:0000256" key="10">
    <source>
        <dbReference type="ARBA" id="ARBA00022683"/>
    </source>
</evidence>
<evidence type="ECO:0000256" key="6">
    <source>
        <dbReference type="ARBA" id="ARBA00022448"/>
    </source>
</evidence>
<proteinExistence type="inferred from homology"/>
<comment type="subcellular location">
    <subcellularLocation>
        <location evidence="3">Cytoplasm</location>
    </subcellularLocation>
</comment>
<dbReference type="Pfam" id="PF01590">
    <property type="entry name" value="GAF"/>
    <property type="match status" value="1"/>
</dbReference>
<keyword evidence="9 15" id="KW-0808">Transferase</keyword>
<evidence type="ECO:0000256" key="13">
    <source>
        <dbReference type="ARBA" id="ARBA00022842"/>
    </source>
</evidence>
<dbReference type="PANTHER" id="PTHR46244">
    <property type="entry name" value="PHOSPHOENOLPYRUVATE-PROTEIN PHOSPHOTRANSFERASE"/>
    <property type="match status" value="1"/>
</dbReference>
<evidence type="ECO:0000256" key="12">
    <source>
        <dbReference type="ARBA" id="ARBA00022777"/>
    </source>
</evidence>
<dbReference type="NCBIfam" id="TIGR01417">
    <property type="entry name" value="PTS_I_fam"/>
    <property type="match status" value="1"/>
</dbReference>
<dbReference type="InterPro" id="IPR029016">
    <property type="entry name" value="GAF-like_dom_sf"/>
</dbReference>
<dbReference type="SUPFAM" id="SSF52009">
    <property type="entry name" value="Phosphohistidine domain"/>
    <property type="match status" value="1"/>
</dbReference>
<dbReference type="SUPFAM" id="SSF47831">
    <property type="entry name" value="Enzyme I of the PEP:sugar phosphotransferase system HPr-binding (sub)domain"/>
    <property type="match status" value="1"/>
</dbReference>
<protein>
    <recommendedName>
        <fullName evidence="5">phosphoenolpyruvate--protein phosphotransferase</fullName>
        <ecNumber evidence="5">2.7.3.9</ecNumber>
    </recommendedName>
</protein>